<dbReference type="AlphaFoldDB" id="A0A1I2HEN9"/>
<gene>
    <name evidence="2" type="ORF">SAMN05216378_5755</name>
</gene>
<dbReference type="PROSITE" id="PS51257">
    <property type="entry name" value="PROKAR_LIPOPROTEIN"/>
    <property type="match status" value="1"/>
</dbReference>
<organism evidence="2 3">
    <name type="scientific">Paenibacillus catalpae</name>
    <dbReference type="NCBI Taxonomy" id="1045775"/>
    <lineage>
        <taxon>Bacteria</taxon>
        <taxon>Bacillati</taxon>
        <taxon>Bacillota</taxon>
        <taxon>Bacilli</taxon>
        <taxon>Bacillales</taxon>
        <taxon>Paenibacillaceae</taxon>
        <taxon>Paenibacillus</taxon>
    </lineage>
</organism>
<dbReference type="STRING" id="1045775.SAMN05216378_5755"/>
<reference evidence="3" key="1">
    <citation type="submission" date="2016-10" db="EMBL/GenBank/DDBJ databases">
        <authorList>
            <person name="Varghese N."/>
            <person name="Submissions S."/>
        </authorList>
    </citation>
    <scope>NUCLEOTIDE SEQUENCE [LARGE SCALE GENOMIC DNA]</scope>
    <source>
        <strain evidence="3">CGMCC 1.10784</strain>
    </source>
</reference>
<evidence type="ECO:0000256" key="1">
    <source>
        <dbReference type="SAM" id="MobiDB-lite"/>
    </source>
</evidence>
<evidence type="ECO:0000313" key="2">
    <source>
        <dbReference type="EMBL" id="SFF28132.1"/>
    </source>
</evidence>
<evidence type="ECO:0000313" key="3">
    <source>
        <dbReference type="Proteomes" id="UP000198855"/>
    </source>
</evidence>
<feature type="region of interest" description="Disordered" evidence="1">
    <location>
        <begin position="28"/>
        <end position="61"/>
    </location>
</feature>
<dbReference type="OrthoDB" id="1267107at2"/>
<accession>A0A1I2HEN9</accession>
<name>A0A1I2HEN9_9BACL</name>
<sequence>MWRLLSLLTVMLLLGGCFGLGGNGNSLSPAPSATPTNEPSVEPSPSLSPTPAPTATPAATAEETAKAIIASMQQQDIEKLSTYIHPEKGLLFSPYAHIDKDTALTFHAGELPALEDPKIYEWGSYDGSGEPISLTFGDYYKKFVYDQNFAEAEEVGHNKVLGQGNSLVNLREMYPGSTYFDYHFSGFDPELSGMDWESLILVLEQHNGAWYLCAIVHSQWTI</sequence>
<dbReference type="Proteomes" id="UP000198855">
    <property type="component" value="Unassembled WGS sequence"/>
</dbReference>
<feature type="compositionally biased region" description="Polar residues" evidence="1">
    <location>
        <begin position="29"/>
        <end position="38"/>
    </location>
</feature>
<protein>
    <submittedName>
        <fullName evidence="2">Uncharacterized protein</fullName>
    </submittedName>
</protein>
<dbReference type="EMBL" id="FOMT01000007">
    <property type="protein sequence ID" value="SFF28132.1"/>
    <property type="molecule type" value="Genomic_DNA"/>
</dbReference>
<keyword evidence="3" id="KW-1185">Reference proteome</keyword>
<dbReference type="RefSeq" id="WP_091190215.1">
    <property type="nucleotide sequence ID" value="NZ_FOMT01000007.1"/>
</dbReference>
<proteinExistence type="predicted"/>